<evidence type="ECO:0008006" key="5">
    <source>
        <dbReference type="Google" id="ProtNLM"/>
    </source>
</evidence>
<dbReference type="GO" id="GO:0006310">
    <property type="term" value="P:DNA recombination"/>
    <property type="evidence" value="ECO:0007669"/>
    <property type="project" value="UniProtKB-KW"/>
</dbReference>
<dbReference type="EMBL" id="PSSX01000021">
    <property type="protein sequence ID" value="PPI82856.1"/>
    <property type="molecule type" value="Genomic_DNA"/>
</dbReference>
<dbReference type="GO" id="GO:0015074">
    <property type="term" value="P:DNA integration"/>
    <property type="evidence" value="ECO:0007669"/>
    <property type="project" value="UniProtKB-KW"/>
</dbReference>
<gene>
    <name evidence="3" type="ORF">KEHDKFFH_17630</name>
</gene>
<dbReference type="PANTHER" id="PTHR30349">
    <property type="entry name" value="PHAGE INTEGRASE-RELATED"/>
    <property type="match status" value="1"/>
</dbReference>
<dbReference type="InterPro" id="IPR013762">
    <property type="entry name" value="Integrase-like_cat_sf"/>
</dbReference>
<dbReference type="PANTHER" id="PTHR30349:SF64">
    <property type="entry name" value="PROPHAGE INTEGRASE INTD-RELATED"/>
    <property type="match status" value="1"/>
</dbReference>
<proteinExistence type="predicted"/>
<sequence>MIEGWISASLLAEDKTLRLGSALVWLAIRLSRSLALIENLEIQQNINDDWTLTPDFQYVQRRPPRRQNSWRPDNSAHDAVQPFQDEMRIALPTNVSKALTTIGLQGKADSARFLLNVWQTVASIGLEKWFHQQAGEHFPRVTSAKLGQIWSQRVFDRSGDHNLSRLLASHHNSALPGACGYGAWDIDTVERGFELSIQRTAANASRPNLIGSVLEPLESVLNNAIQQATTRLIDARNSDLVTYHNLLVQYAVMALYAGTGSRPLRDPFESATHFNFDELLVFIDDKSDENLHNGRVVPLPDKLVEVIQAYADYLERLAPIIAQRRVGLSKEIASLNTGTTTALPFFFLLDENLKWHSCSEKGLPGGILFEWPLPSNLFRHWYAQQLYRNGVNAEVIDGWMGHAERSVASYGDYSPRCWQNDAEHYRDTLNSIVDQLAFQTPEIPNKLPPLKEPPCESSSYQEPDLFGQRARQRQRRQTLRNAIRAARQDIQLFMGEKPLEELSQEDAEKLGNKMLLRENRLPHPHAAIRFAELTKVLERSGNQNYTVRKRLARIRQERSLITSFAPTALNIWPQILVWAAQTGSSLIKSQLSKFEALSLGAALLCIEKRLSYRRLLNDVVQGRNFRLIQNGKRYFFEYSEELGDHFSTPVQRHEISYKTASLLGHGVGLKKSVDPETCDCPKSLKRLATQTRGAGDSRETETLSDLLSRLCRIVEQVNLIQLPGMVAGALSERQPPTSPPLNDYLRISEGKKRLLPGTTVPDDGSPEIAANPIPGNRLRESDRQTLQNNARDYFGQITEILNQYRKPQAGKIAQQIDKLSKERAGKVPSAIVMVGYWVSDTIRKGKGRQWSKFNPFAQNTLSTYFSSLTGVFSGLAYEVNLLELDDDEITALCANMLEYTRSRSVQIGFFSRRLRDFFRWAEAYGVATPDWSELDLSDNRRQVRPGLLTEAEYLACQRDIQSMTELETDYRLILGFVLLLTYRFGLRAQEAIGLLRADWCVADTYQWVLVRNNRYREIKSVSGRRAVPLLFRLAETERTLVDQVLGRYTAIAGSETNRPILCELVNGSVDITNLRNLIPPALIQVLRRVTGNPSMILHHCRHSFYNRIAAAVLGLETPFSRDFAYNPDSSSLRSVILGDVSGTSRRSGMALARIMGHRHPRTGMKNYNHLMTDWADALTPVVHKRARLLSSAFNTKDFEHAPTYSASELPSALLFPKLSLTRIFRLLRLVSQGLSYERAGQLMQLRPDHTAALQRVFQQANANMRFKTRSDKKAWVNGTQLPNALLQSISDDGWRRLIAHAEQLSDVDPCENTVGPDLTELPFLTGRNRHLLMDQPAHCQLVNLVLDYFEVREHRYRVVARFDNEYATALLTQYGFRVLGEYEASGSGKRLQLDPFSTHLRGASYRGRAFGGLVLERTAGGIIHDAGELATAFLATGMLLAIFRSSSSDHVPPALSKS</sequence>
<evidence type="ECO:0000313" key="3">
    <source>
        <dbReference type="EMBL" id="PPI82856.1"/>
    </source>
</evidence>
<dbReference type="Proteomes" id="UP000239917">
    <property type="component" value="Unassembled WGS sequence"/>
</dbReference>
<dbReference type="InterPro" id="IPR011010">
    <property type="entry name" value="DNA_brk_join_enz"/>
</dbReference>
<dbReference type="Gene3D" id="1.10.443.10">
    <property type="entry name" value="Intergrase catalytic core"/>
    <property type="match status" value="2"/>
</dbReference>
<dbReference type="InterPro" id="IPR050090">
    <property type="entry name" value="Tyrosine_recombinase_XerCD"/>
</dbReference>
<keyword evidence="2" id="KW-0233">DNA recombination</keyword>
<keyword evidence="4" id="KW-1185">Reference proteome</keyword>
<organism evidence="3 4">
    <name type="scientific">Marinobacter maroccanus</name>
    <dbReference type="NCBI Taxonomy" id="2055143"/>
    <lineage>
        <taxon>Bacteria</taxon>
        <taxon>Pseudomonadati</taxon>
        <taxon>Pseudomonadota</taxon>
        <taxon>Gammaproteobacteria</taxon>
        <taxon>Pseudomonadales</taxon>
        <taxon>Marinobacteraceae</taxon>
        <taxon>Marinobacter</taxon>
    </lineage>
</organism>
<evidence type="ECO:0000256" key="2">
    <source>
        <dbReference type="ARBA" id="ARBA00023172"/>
    </source>
</evidence>
<comment type="caution">
    <text evidence="3">The sequence shown here is derived from an EMBL/GenBank/DDBJ whole genome shotgun (WGS) entry which is preliminary data.</text>
</comment>
<dbReference type="SUPFAM" id="SSF56349">
    <property type="entry name" value="DNA breaking-rejoining enzymes"/>
    <property type="match status" value="2"/>
</dbReference>
<name>A0A2S5Z661_9GAMM</name>
<keyword evidence="1" id="KW-0229">DNA integration</keyword>
<reference evidence="3 4" key="1">
    <citation type="submission" date="2018-01" db="EMBL/GenBank/DDBJ databases">
        <title>Complete genome sequences of the type strains of Marinobacter flavimaris and Marinobacter maroccanus.</title>
        <authorList>
            <person name="Palau M."/>
            <person name="Boujida N."/>
            <person name="Manresa A."/>
            <person name="Minana-Galbis D."/>
        </authorList>
    </citation>
    <scope>NUCLEOTIDE SEQUENCE [LARGE SCALE GENOMIC DNA]</scope>
    <source>
        <strain evidence="3 4">N4</strain>
    </source>
</reference>
<evidence type="ECO:0000256" key="1">
    <source>
        <dbReference type="ARBA" id="ARBA00022908"/>
    </source>
</evidence>
<protein>
    <recommendedName>
        <fullName evidence="5">Tyr recombinase domain-containing protein</fullName>
    </recommendedName>
</protein>
<dbReference type="GO" id="GO:0003677">
    <property type="term" value="F:DNA binding"/>
    <property type="evidence" value="ECO:0007669"/>
    <property type="project" value="InterPro"/>
</dbReference>
<evidence type="ECO:0000313" key="4">
    <source>
        <dbReference type="Proteomes" id="UP000239917"/>
    </source>
</evidence>
<accession>A0A2S5Z661</accession>